<organism evidence="6 7">
    <name type="scientific">Ignatzschineria ureiclastica</name>
    <dbReference type="NCBI Taxonomy" id="472582"/>
    <lineage>
        <taxon>Bacteria</taxon>
        <taxon>Pseudomonadati</taxon>
        <taxon>Pseudomonadota</taxon>
        <taxon>Gammaproteobacteria</taxon>
        <taxon>Cardiobacteriales</taxon>
        <taxon>Ignatzschineriaceae</taxon>
        <taxon>Ignatzschineria</taxon>
    </lineage>
</organism>
<dbReference type="InterPro" id="IPR058625">
    <property type="entry name" value="MdtA-like_BSH"/>
</dbReference>
<evidence type="ECO:0000256" key="2">
    <source>
        <dbReference type="SAM" id="MobiDB-lite"/>
    </source>
</evidence>
<dbReference type="Gene3D" id="2.40.50.100">
    <property type="match status" value="1"/>
</dbReference>
<accession>A0A2U2AFI5</accession>
<dbReference type="Pfam" id="PF25954">
    <property type="entry name" value="Beta-barrel_RND_2"/>
    <property type="match status" value="1"/>
</dbReference>
<dbReference type="Proteomes" id="UP000245020">
    <property type="component" value="Unassembled WGS sequence"/>
</dbReference>
<evidence type="ECO:0000313" key="6">
    <source>
        <dbReference type="EMBL" id="PWD81428.1"/>
    </source>
</evidence>
<dbReference type="PANTHER" id="PTHR30469:SF11">
    <property type="entry name" value="BLL4320 PROTEIN"/>
    <property type="match status" value="1"/>
</dbReference>
<feature type="compositionally biased region" description="Polar residues" evidence="2">
    <location>
        <begin position="352"/>
        <end position="366"/>
    </location>
</feature>
<protein>
    <submittedName>
        <fullName evidence="6">Efflux transporter periplasmic adaptor subunit</fullName>
    </submittedName>
</protein>
<evidence type="ECO:0000256" key="1">
    <source>
        <dbReference type="ARBA" id="ARBA00009477"/>
    </source>
</evidence>
<comment type="similarity">
    <text evidence="1">Belongs to the membrane fusion protein (MFP) (TC 8.A.1) family.</text>
</comment>
<sequence>MNRNFTKTWGLLCLIVLLSPLTVFAKVTDVELAEVVLQDKFEEIYAVGILYPYQEVIIRPEASGRIVEIAFKEGEEVKAGDLLIALDSSIEAAELQESSAKRVLAKQNLDRMLAAKGGSTAQARDVAQAEYAQAVANEAIAKAKYERRFIHAPFAGTMGLKKVELGDYVQSGADLVRLLNIDQLRLEFNIPERVAHVAEQGQNVTFTVDNFPNKLFTAEVYAVSPEIEQKGRSLSVLAKFHNEDQTLIAGSFARLNLLIPLNYQVIIIPEESIFASEGAQFVYRAVENENGDGFIAELTPVEIGQRSTFNVEILSGLNPNDIVVKAGQVRIKDQSEIQDATGTILPEKLRSKTNQDSTQDQEPKIQNNNRVENNLENSVGNRVGDTADQES</sequence>
<dbReference type="Gene3D" id="2.40.420.20">
    <property type="match status" value="1"/>
</dbReference>
<dbReference type="EMBL" id="QEWQ01000002">
    <property type="protein sequence ID" value="PWD81428.1"/>
    <property type="molecule type" value="Genomic_DNA"/>
</dbReference>
<dbReference type="InterPro" id="IPR058792">
    <property type="entry name" value="Beta-barrel_RND_2"/>
</dbReference>
<dbReference type="RefSeq" id="WP_109188793.1">
    <property type="nucleotide sequence ID" value="NZ_BMYA01000005.1"/>
</dbReference>
<dbReference type="GO" id="GO:1990281">
    <property type="term" value="C:efflux pump complex"/>
    <property type="evidence" value="ECO:0007669"/>
    <property type="project" value="TreeGrafter"/>
</dbReference>
<dbReference type="GO" id="GO:0015562">
    <property type="term" value="F:efflux transmembrane transporter activity"/>
    <property type="evidence" value="ECO:0007669"/>
    <property type="project" value="TreeGrafter"/>
</dbReference>
<feature type="signal peptide" evidence="3">
    <location>
        <begin position="1"/>
        <end position="25"/>
    </location>
</feature>
<dbReference type="InterPro" id="IPR006143">
    <property type="entry name" value="RND_pump_MFP"/>
</dbReference>
<evidence type="ECO:0000256" key="3">
    <source>
        <dbReference type="SAM" id="SignalP"/>
    </source>
</evidence>
<name>A0A2U2AFI5_9GAMM</name>
<dbReference type="PANTHER" id="PTHR30469">
    <property type="entry name" value="MULTIDRUG RESISTANCE PROTEIN MDTA"/>
    <property type="match status" value="1"/>
</dbReference>
<gene>
    <name evidence="6" type="ORF">DC083_02985</name>
</gene>
<keyword evidence="7" id="KW-1185">Reference proteome</keyword>
<feature type="compositionally biased region" description="Low complexity" evidence="2">
    <location>
        <begin position="367"/>
        <end position="377"/>
    </location>
</feature>
<dbReference type="OrthoDB" id="9806939at2"/>
<feature type="domain" description="Multidrug resistance protein MdtA-like barrel-sandwich hybrid" evidence="4">
    <location>
        <begin position="56"/>
        <end position="174"/>
    </location>
</feature>
<evidence type="ECO:0000259" key="5">
    <source>
        <dbReference type="Pfam" id="PF25954"/>
    </source>
</evidence>
<dbReference type="AlphaFoldDB" id="A0A2U2AFI5"/>
<keyword evidence="3" id="KW-0732">Signal</keyword>
<dbReference type="NCBIfam" id="TIGR01730">
    <property type="entry name" value="RND_mfp"/>
    <property type="match status" value="1"/>
</dbReference>
<feature type="region of interest" description="Disordered" evidence="2">
    <location>
        <begin position="342"/>
        <end position="391"/>
    </location>
</feature>
<feature type="domain" description="CusB-like beta-barrel" evidence="5">
    <location>
        <begin position="186"/>
        <end position="257"/>
    </location>
</feature>
<comment type="caution">
    <text evidence="6">The sequence shown here is derived from an EMBL/GenBank/DDBJ whole genome shotgun (WGS) entry which is preliminary data.</text>
</comment>
<proteinExistence type="inferred from homology"/>
<dbReference type="Gene3D" id="2.40.30.170">
    <property type="match status" value="1"/>
</dbReference>
<dbReference type="Pfam" id="PF25917">
    <property type="entry name" value="BSH_RND"/>
    <property type="match status" value="1"/>
</dbReference>
<dbReference type="SUPFAM" id="SSF111369">
    <property type="entry name" value="HlyD-like secretion proteins"/>
    <property type="match status" value="1"/>
</dbReference>
<reference evidence="7" key="1">
    <citation type="submission" date="2018-05" db="EMBL/GenBank/DDBJ databases">
        <title>Ignatzschineria dubaiensis sp. nov., isolated from necrotic foot tissues of dromedaries (Camelus dromedarius) and associated maggots in Dubai, United Arab Emirates.</title>
        <authorList>
            <person name="Tsang C.C."/>
            <person name="Tang J.Y.M."/>
            <person name="Fong J.Y.H."/>
            <person name="Kinne J."/>
            <person name="Lee H.H."/>
            <person name="Joseph M."/>
            <person name="Jose S."/>
            <person name="Schuster R.K."/>
            <person name="Tang Y."/>
            <person name="Sivakumar S."/>
            <person name="Chen J.H.K."/>
            <person name="Teng J.L.L."/>
            <person name="Lau S.K.P."/>
            <person name="Wernery U."/>
            <person name="Woo P.C.Y."/>
        </authorList>
    </citation>
    <scope>NUCLEOTIDE SEQUENCE [LARGE SCALE GENOMIC DNA]</scope>
    <source>
        <strain evidence="7">KCTC 22644</strain>
    </source>
</reference>
<feature type="chain" id="PRO_5015730733" evidence="3">
    <location>
        <begin position="26"/>
        <end position="391"/>
    </location>
</feature>
<evidence type="ECO:0000259" key="4">
    <source>
        <dbReference type="Pfam" id="PF25917"/>
    </source>
</evidence>
<evidence type="ECO:0000313" key="7">
    <source>
        <dbReference type="Proteomes" id="UP000245020"/>
    </source>
</evidence>